<feature type="repeat" description="Filamin" evidence="3">
    <location>
        <begin position="1440"/>
        <end position="1535"/>
    </location>
</feature>
<reference evidence="4" key="1">
    <citation type="submission" date="2019-08" db="EMBL/GenBank/DDBJ databases">
        <title>The genome of the North American firefly Photinus pyralis.</title>
        <authorList>
            <consortium name="Photinus pyralis genome working group"/>
            <person name="Fallon T.R."/>
            <person name="Sander Lower S.E."/>
            <person name="Weng J.-K."/>
        </authorList>
    </citation>
    <scope>NUCLEOTIDE SEQUENCE</scope>
    <source>
        <strain evidence="4">TRF0915ILg1</strain>
        <tissue evidence="4">Whole body</tissue>
    </source>
</reference>
<evidence type="ECO:0000313" key="5">
    <source>
        <dbReference type="Proteomes" id="UP000801492"/>
    </source>
</evidence>
<accession>A0A8K0GIS8</accession>
<feature type="repeat" description="Filamin" evidence="3">
    <location>
        <begin position="806"/>
        <end position="915"/>
    </location>
</feature>
<dbReference type="OrthoDB" id="18740at2759"/>
<feature type="repeat" description="Filamin" evidence="3">
    <location>
        <begin position="84"/>
        <end position="181"/>
    </location>
</feature>
<feature type="repeat" description="Filamin" evidence="3">
    <location>
        <begin position="1536"/>
        <end position="1629"/>
    </location>
</feature>
<dbReference type="FunFam" id="2.60.40.10:FF:001145">
    <property type="entry name" value="Jitterbug, isoform I"/>
    <property type="match status" value="3"/>
</dbReference>
<dbReference type="FunFam" id="2.60.40.10:FF:001473">
    <property type="entry name" value="Jitterbug, isoform C"/>
    <property type="match status" value="1"/>
</dbReference>
<feature type="repeat" description="Filamin" evidence="3">
    <location>
        <begin position="1"/>
        <end position="86"/>
    </location>
</feature>
<feature type="repeat" description="Filamin" evidence="3">
    <location>
        <begin position="1004"/>
        <end position="1078"/>
    </location>
</feature>
<dbReference type="PANTHER" id="PTHR38537:SF13">
    <property type="entry name" value="JITTERBUG, ISOFORM N"/>
    <property type="match status" value="1"/>
</dbReference>
<keyword evidence="2" id="KW-0677">Repeat</keyword>
<dbReference type="Proteomes" id="UP000801492">
    <property type="component" value="Unassembled WGS sequence"/>
</dbReference>
<dbReference type="GO" id="GO:0051015">
    <property type="term" value="F:actin filament binding"/>
    <property type="evidence" value="ECO:0007669"/>
    <property type="project" value="InterPro"/>
</dbReference>
<dbReference type="GO" id="GO:0030036">
    <property type="term" value="P:actin cytoskeleton organization"/>
    <property type="evidence" value="ECO:0007669"/>
    <property type="project" value="InterPro"/>
</dbReference>
<dbReference type="Pfam" id="PF00630">
    <property type="entry name" value="Filamin"/>
    <property type="match status" value="16"/>
</dbReference>
<evidence type="ECO:0008006" key="6">
    <source>
        <dbReference type="Google" id="ProtNLM"/>
    </source>
</evidence>
<feature type="repeat" description="Filamin" evidence="3">
    <location>
        <begin position="1349"/>
        <end position="1443"/>
    </location>
</feature>
<comment type="caution">
    <text evidence="4">The sequence shown here is derived from an EMBL/GenBank/DDBJ whole genome shotgun (WGS) entry which is preliminary data.</text>
</comment>
<feature type="repeat" description="Filamin" evidence="3">
    <location>
        <begin position="179"/>
        <end position="272"/>
    </location>
</feature>
<name>A0A8K0GIS8_IGNLU</name>
<comment type="similarity">
    <text evidence="1">Belongs to the filamin family.</text>
</comment>
<feature type="repeat" description="Filamin" evidence="3">
    <location>
        <begin position="1630"/>
        <end position="1726"/>
    </location>
</feature>
<dbReference type="SUPFAM" id="SSF81296">
    <property type="entry name" value="E set domains"/>
    <property type="match status" value="17"/>
</dbReference>
<protein>
    <recommendedName>
        <fullName evidence="6">Filamin</fullName>
    </recommendedName>
</protein>
<proteinExistence type="inferred from homology"/>
<feature type="repeat" description="Filamin" evidence="3">
    <location>
        <begin position="441"/>
        <end position="538"/>
    </location>
</feature>
<feature type="repeat" description="Filamin" evidence="3">
    <location>
        <begin position="717"/>
        <end position="808"/>
    </location>
</feature>
<organism evidence="4 5">
    <name type="scientific">Ignelater luminosus</name>
    <name type="common">Cucubano</name>
    <name type="synonym">Pyrophorus luminosus</name>
    <dbReference type="NCBI Taxonomy" id="2038154"/>
    <lineage>
        <taxon>Eukaryota</taxon>
        <taxon>Metazoa</taxon>
        <taxon>Ecdysozoa</taxon>
        <taxon>Arthropoda</taxon>
        <taxon>Hexapoda</taxon>
        <taxon>Insecta</taxon>
        <taxon>Pterygota</taxon>
        <taxon>Neoptera</taxon>
        <taxon>Endopterygota</taxon>
        <taxon>Coleoptera</taxon>
        <taxon>Polyphaga</taxon>
        <taxon>Elateriformia</taxon>
        <taxon>Elateroidea</taxon>
        <taxon>Elateridae</taxon>
        <taxon>Agrypninae</taxon>
        <taxon>Pyrophorini</taxon>
        <taxon>Ignelater</taxon>
    </lineage>
</organism>
<dbReference type="InterPro" id="IPR014756">
    <property type="entry name" value="Ig_E-set"/>
</dbReference>
<feature type="repeat" description="Filamin" evidence="3">
    <location>
        <begin position="283"/>
        <end position="361"/>
    </location>
</feature>
<feature type="repeat" description="Filamin" evidence="3">
    <location>
        <begin position="1262"/>
        <end position="1351"/>
    </location>
</feature>
<dbReference type="PANTHER" id="PTHR38537">
    <property type="entry name" value="JITTERBUG, ISOFORM N"/>
    <property type="match status" value="1"/>
</dbReference>
<dbReference type="SMART" id="SM00557">
    <property type="entry name" value="IG_FLMN"/>
    <property type="match status" value="16"/>
</dbReference>
<gene>
    <name evidence="4" type="ORF">ILUMI_00058</name>
</gene>
<dbReference type="InterPro" id="IPR044801">
    <property type="entry name" value="Filamin"/>
</dbReference>
<dbReference type="InterPro" id="IPR001298">
    <property type="entry name" value="Filamin/ABP280_rpt"/>
</dbReference>
<feature type="repeat" description="Filamin" evidence="3">
    <location>
        <begin position="1085"/>
        <end position="1169"/>
    </location>
</feature>
<evidence type="ECO:0000256" key="1">
    <source>
        <dbReference type="ARBA" id="ARBA00009238"/>
    </source>
</evidence>
<dbReference type="InterPro" id="IPR013783">
    <property type="entry name" value="Ig-like_fold"/>
</dbReference>
<evidence type="ECO:0000256" key="2">
    <source>
        <dbReference type="ARBA" id="ARBA00022737"/>
    </source>
</evidence>
<evidence type="ECO:0000256" key="3">
    <source>
        <dbReference type="PROSITE-ProRule" id="PRU00087"/>
    </source>
</evidence>
<feature type="repeat" description="Filamin" evidence="3">
    <location>
        <begin position="571"/>
        <end position="627"/>
    </location>
</feature>
<dbReference type="Gene3D" id="2.60.40.10">
    <property type="entry name" value="Immunoglobulins"/>
    <property type="match status" value="17"/>
</dbReference>
<keyword evidence="5" id="KW-1185">Reference proteome</keyword>
<sequence>MSNSSVSVLGESTRLVPANTSAVFEIITNNESVVSDDISVHVISPSKRAVQARVLPGTRSGVQSVEFVPTEVGTHIVEVSVGGEKLSAPLVAKVYDAGLIQVADVSGGVVGQPVQFRVDASQAGEGQLEISINEGEVPNHVQVVGGGRCLVSFTPDVAKPHLIDIKFNGETVRGCPFVCPVADTSRVTLSLSHLELIPVNQPSSFHMGVAGGGAAELAVAVRGPAGELPVKVTGDIHSGFTAEFTPTLVGAHQINVDYNGRPVQGTPFIAKAFDSTRVTVGHVARGTVGRPVTFSVDASEAGEGNLEITISARGLNIPTQVHPQGNARFAVSFVPAEACDHVINVAFNKRPVVGCPLIVGVGGGGSGPSVTLPGPGPIHKPSTLLINHPGRLEDIEVNVEGPGGQAVPTQVQPLGNGQFRAEFVPRVVGEHRIAVSVNGAPTAGSPYAAKVYDVQAIKVKESPTGVVGKPVTFLVETSQAGPGNLEVTVNGGRVPTSAQAQGPHTYAISFTPREATPHSVDLRFNGQDVPGSPFKCNVAPAARIIAPDALDKISVGRSCLFAVESPSPPVVEVLGPARRSIPTQITPQPDAPGKFDISFTPIDVGDHSVEVRLPGGHIEGSPFLVKAYDASRVSVTDITDGIVGKPVSFSINASQAGAGNLEIIVAVAGRNVPNFVQSEGNARFKVNFKPTEAATHTLSVRFNGQPVPGSPFSCKVSPGNTQPRIPVSGSGVELAAVGHPAEIKIEGITGAEPQVIATAPSGKILNTKIASSGDTYTAAFTPEVVGRHSVAILINDQHVIGSPFNCNVYDVNKVLVSGLPGHKSDINHAMHDLNLLDKPAEVGKAVTFSVDAAQAGEGTLELVVSTQHTTVKAEVVACARGLYDVTFVPQSNEDHYVNITFNDMSVPGSPFHCEVAEPTQYIQTGNLVYIDLPSEQHHLEIMDPSNHMVKYVVNNSKAEFSVNQSGTYHVQILRSHEVITTRTLHVFNTSKIDIINAPEAICHRPAVVGVNINKAGPGKLTATVKVGNKDVPHSVRQSTTNPNMWEVVFHPVHAAPHKITLFYNGVPKLGSLEVPVKAPGNEPWAGGLGLFQARLAKVTSFHIDTFGRPAREFDVVISGPTGSALPVRCYQTKTGKLQAEFSARDVGPHKVEVLHQAKPVNGSPFTCQVFDADNVRIHDIPQTQSNVGERITFNVLHKNSGSAELEVIVTNPIGQTISVQQTTLEEYVEQISFLPTLPGLYQVAITYGGAPVKGSPLALGVGPIGPTPPPRAVGKGLESAQVGERTSFTVTSAIQPRIQIEAAEGTIESHIQCPKPGEYIVSYTPRWVGTYDIVVNIGINDLPGSPFRPTIVDPSAVRLIGGWTQYLDDSGRVKLPAKLAFDIGNAGPGTLECKIAGRRITSEKSGNRIRFELTSEGLNMGDHDLDIRFSNISLPEAPKIVVSTGDQVVLTGRGLAQAQCGEPTVFTIDGSRAGSGNPEVTLHASDSNLPVPVMISLAGEKIWRATYTINSPGNYLLSVLWAGRPVKGCPLIVEAKGGADASKVLCSGEGLRQGVVGKEIRSWIDTRRAGPGELTAHCAGPRKVAYCELYDHGDATFTLNVKPQESGRHALTIKYAGQHVPGSPFVLRVAGAPDASKVRVYGPGVEHGVLATFQSRFICDTRGAGAGQLTVRVRGPKGAFRVEMQRESQKDRTILCKYDPTEPGDYRVEVKWAGEHVPGSAFHVMIFDTQEELRRYLNSL</sequence>
<feature type="repeat" description="Filamin" evidence="3">
    <location>
        <begin position="632"/>
        <end position="716"/>
    </location>
</feature>
<evidence type="ECO:0000313" key="4">
    <source>
        <dbReference type="EMBL" id="KAF2906120.1"/>
    </source>
</evidence>
<feature type="repeat" description="Filamin" evidence="3">
    <location>
        <begin position="367"/>
        <end position="445"/>
    </location>
</feature>
<dbReference type="InterPro" id="IPR017868">
    <property type="entry name" value="Filamin/ABP280_repeat-like"/>
</dbReference>
<dbReference type="EMBL" id="VTPC01000017">
    <property type="protein sequence ID" value="KAF2906120.1"/>
    <property type="molecule type" value="Genomic_DNA"/>
</dbReference>
<feature type="repeat" description="Filamin" evidence="3">
    <location>
        <begin position="1167"/>
        <end position="1261"/>
    </location>
</feature>
<dbReference type="PROSITE" id="PS50194">
    <property type="entry name" value="FILAMIN_REPEAT"/>
    <property type="match status" value="18"/>
</dbReference>